<evidence type="ECO:0000313" key="2">
    <source>
        <dbReference type="EMBL" id="CUS53772.1"/>
    </source>
</evidence>
<feature type="transmembrane region" description="Helical" evidence="1">
    <location>
        <begin position="12"/>
        <end position="29"/>
    </location>
</feature>
<name>A0A160TSY6_9ZZZZ</name>
<reference evidence="2" key="1">
    <citation type="submission" date="2015-10" db="EMBL/GenBank/DDBJ databases">
        <authorList>
            <person name="Gilbert D.G."/>
        </authorList>
    </citation>
    <scope>NUCLEOTIDE SEQUENCE</scope>
</reference>
<dbReference type="AlphaFoldDB" id="A0A160TSY6"/>
<proteinExistence type="predicted"/>
<keyword evidence="1" id="KW-0472">Membrane</keyword>
<gene>
    <name evidence="2" type="ORF">MGWOODY_XGa2871</name>
</gene>
<dbReference type="EMBL" id="CZRL01000098">
    <property type="protein sequence ID" value="CUS53772.1"/>
    <property type="molecule type" value="Genomic_DNA"/>
</dbReference>
<sequence>MSMWLAIGGTALEYWYLVASGIVVVAWWSQRDSRRFDDHVESGMSCLQTELEKFPPVLYANMHPNWSVYRKKFQQALGVACPGLSMDATAYVLEQFDGCYEYDDGVYSRFDSRPGGNGDTAGSYVPLVAPFEKRPFVRVESRRRRRRIVRFLIGAVAYSVLVVFVIGFLVFARQQGW</sequence>
<keyword evidence="1" id="KW-1133">Transmembrane helix</keyword>
<accession>A0A160TSY6</accession>
<protein>
    <submittedName>
        <fullName evidence="2">Uncharacterized protein</fullName>
    </submittedName>
</protein>
<evidence type="ECO:0000256" key="1">
    <source>
        <dbReference type="SAM" id="Phobius"/>
    </source>
</evidence>
<keyword evidence="1" id="KW-0812">Transmembrane</keyword>
<organism evidence="2">
    <name type="scientific">hydrothermal vent metagenome</name>
    <dbReference type="NCBI Taxonomy" id="652676"/>
    <lineage>
        <taxon>unclassified sequences</taxon>
        <taxon>metagenomes</taxon>
        <taxon>ecological metagenomes</taxon>
    </lineage>
</organism>
<feature type="transmembrane region" description="Helical" evidence="1">
    <location>
        <begin position="148"/>
        <end position="172"/>
    </location>
</feature>